<dbReference type="Gene3D" id="3.30.470.20">
    <property type="entry name" value="ATP-grasp fold, B domain"/>
    <property type="match status" value="1"/>
</dbReference>
<sequence>MDCPYIGILVDGLVYSGFKKGYTYFECLPYYEEAGRNNHFIPCYFRLKDINPGNSTITAYVLGEGNNYDLQVIPKPTIIHNRGLFFTKMARSKIASLQKEGIILFNSWNRYEKLQVHELLTKKSSLRSYLPETVKASKDHMEEMMSKHDELIIKPSSGSLGNSIIKVAKVSNENWEIIFQKNKSLVKESFANIKWPEKLITIVSNPRYIIQQRIPLATYQASPFDLRVSVQRNGIGEWQVSGIVGKVAQKGMYVTNLAKGGTSRPLSVLLQDLPHLNLEDVSTTIKNFSIEIAEQLGEHIPYLADIGLDIGITNEGFPMFIECNARDLRITFRNANMMDEWKATHITPLNYAIFLMKNNQKHKEGEQ</sequence>
<evidence type="ECO:0000313" key="1">
    <source>
        <dbReference type="EMBL" id="MBS4222075.1"/>
    </source>
</evidence>
<dbReference type="SUPFAM" id="SSF56059">
    <property type="entry name" value="Glutathione synthetase ATP-binding domain-like"/>
    <property type="match status" value="1"/>
</dbReference>
<protein>
    <submittedName>
        <fullName evidence="1">YheC/YheD family protein</fullName>
    </submittedName>
</protein>
<dbReference type="InterPro" id="IPR026838">
    <property type="entry name" value="YheC/D"/>
</dbReference>
<dbReference type="RefSeq" id="WP_213097046.1">
    <property type="nucleotide sequence ID" value="NZ_JAGYPN010000001.1"/>
</dbReference>
<keyword evidence="2" id="KW-1185">Reference proteome</keyword>
<accession>A0A942Z467</accession>
<name>A0A942Z467_9BACI</name>
<reference evidence="1 2" key="1">
    <citation type="submission" date="2021-05" db="EMBL/GenBank/DDBJ databases">
        <title>Novel Bacillus species.</title>
        <authorList>
            <person name="Liu G."/>
        </authorList>
    </citation>
    <scope>NUCLEOTIDE SEQUENCE [LARGE SCALE GENOMIC DNA]</scope>
    <source>
        <strain evidence="1 2">FJAT-49682</strain>
    </source>
</reference>
<dbReference type="AlphaFoldDB" id="A0A942Z467"/>
<gene>
    <name evidence="1" type="ORF">KHA91_04810</name>
</gene>
<organism evidence="1 2">
    <name type="scientific">Lederbergia citrea</name>
    <dbReference type="NCBI Taxonomy" id="2833581"/>
    <lineage>
        <taxon>Bacteria</taxon>
        <taxon>Bacillati</taxon>
        <taxon>Bacillota</taxon>
        <taxon>Bacilli</taxon>
        <taxon>Bacillales</taxon>
        <taxon>Bacillaceae</taxon>
        <taxon>Lederbergia</taxon>
    </lineage>
</organism>
<dbReference type="Proteomes" id="UP000676456">
    <property type="component" value="Unassembled WGS sequence"/>
</dbReference>
<dbReference type="EMBL" id="JAGYPN010000001">
    <property type="protein sequence ID" value="MBS4222075.1"/>
    <property type="molecule type" value="Genomic_DNA"/>
</dbReference>
<dbReference type="Pfam" id="PF14398">
    <property type="entry name" value="ATPgrasp_YheCD"/>
    <property type="match status" value="1"/>
</dbReference>
<evidence type="ECO:0000313" key="2">
    <source>
        <dbReference type="Proteomes" id="UP000676456"/>
    </source>
</evidence>
<comment type="caution">
    <text evidence="1">The sequence shown here is derived from an EMBL/GenBank/DDBJ whole genome shotgun (WGS) entry which is preliminary data.</text>
</comment>
<proteinExistence type="predicted"/>